<dbReference type="SUPFAM" id="SSF50630">
    <property type="entry name" value="Acid proteases"/>
    <property type="match status" value="1"/>
</dbReference>
<comment type="caution">
    <text evidence="2">The sequence shown here is derived from an EMBL/GenBank/DDBJ whole genome shotgun (WGS) entry which is preliminary data.</text>
</comment>
<dbReference type="InterPro" id="IPR032567">
    <property type="entry name" value="RTL1-rel"/>
</dbReference>
<dbReference type="InterPro" id="IPR005162">
    <property type="entry name" value="Retrotrans_gag_dom"/>
</dbReference>
<dbReference type="Proteomes" id="UP000323000">
    <property type="component" value="Chromosome 2"/>
</dbReference>
<sequence length="323" mass="36828">MLQQINTHMTDVQQQIAALTLSIEKLTKDPKSVREEHTLEKQFGPIEYEDPEGELSKLHQTSTVTAYQSQFENLAQRIDGLPDKFLTRTFISGLKDNIKTNVKSFRPTSLKDVIGLARLQEKKIKEHREKGLCYNCDEKFRPGHKCKSFTLFLINGNDYCDEDMDCSPDSDVIAHPEISLDAIAGVTNPQTIRVIGYYHNKPLYILLDSGSTHNFLDHSVASKLNLHISCNTVFDVMVANRDRLYSERQYQNIFIDIQGVPTTSDFYLLSLEGYDIALGSHWLQTLGPIVWDFSKLIMEFCYQGKTYKLAGISTKELSVFSCH</sequence>
<evidence type="ECO:0000313" key="2">
    <source>
        <dbReference type="EMBL" id="TXG70529.1"/>
    </source>
</evidence>
<protein>
    <recommendedName>
        <fullName evidence="1">Retrotransposon gag domain-containing protein</fullName>
    </recommendedName>
</protein>
<dbReference type="Pfam" id="PF08284">
    <property type="entry name" value="RVP_2"/>
    <property type="match status" value="1"/>
</dbReference>
<dbReference type="OrthoDB" id="1934862at2759"/>
<dbReference type="CDD" id="cd00303">
    <property type="entry name" value="retropepsin_like"/>
    <property type="match status" value="1"/>
</dbReference>
<gene>
    <name evidence="2" type="ORF">EZV62_005464</name>
</gene>
<accession>A0A5C7IN83</accession>
<dbReference type="EMBL" id="VAHF01000002">
    <property type="protein sequence ID" value="TXG70529.1"/>
    <property type="molecule type" value="Genomic_DNA"/>
</dbReference>
<reference evidence="3" key="1">
    <citation type="journal article" date="2019" name="Gigascience">
        <title>De novo genome assembly of the endangered Acer yangbiense, a plant species with extremely small populations endemic to Yunnan Province, China.</title>
        <authorList>
            <person name="Yang J."/>
            <person name="Wariss H.M."/>
            <person name="Tao L."/>
            <person name="Zhang R."/>
            <person name="Yun Q."/>
            <person name="Hollingsworth P."/>
            <person name="Dao Z."/>
            <person name="Luo G."/>
            <person name="Guo H."/>
            <person name="Ma Y."/>
            <person name="Sun W."/>
        </authorList>
    </citation>
    <scope>NUCLEOTIDE SEQUENCE [LARGE SCALE GENOMIC DNA]</scope>
    <source>
        <strain evidence="3">cv. Malutang</strain>
    </source>
</reference>
<organism evidence="2 3">
    <name type="scientific">Acer yangbiense</name>
    <dbReference type="NCBI Taxonomy" id="1000413"/>
    <lineage>
        <taxon>Eukaryota</taxon>
        <taxon>Viridiplantae</taxon>
        <taxon>Streptophyta</taxon>
        <taxon>Embryophyta</taxon>
        <taxon>Tracheophyta</taxon>
        <taxon>Spermatophyta</taxon>
        <taxon>Magnoliopsida</taxon>
        <taxon>eudicotyledons</taxon>
        <taxon>Gunneridae</taxon>
        <taxon>Pentapetalae</taxon>
        <taxon>rosids</taxon>
        <taxon>malvids</taxon>
        <taxon>Sapindales</taxon>
        <taxon>Sapindaceae</taxon>
        <taxon>Hippocastanoideae</taxon>
        <taxon>Acereae</taxon>
        <taxon>Acer</taxon>
    </lineage>
</organism>
<evidence type="ECO:0000313" key="3">
    <source>
        <dbReference type="Proteomes" id="UP000323000"/>
    </source>
</evidence>
<proteinExistence type="predicted"/>
<evidence type="ECO:0000259" key="1">
    <source>
        <dbReference type="Pfam" id="PF03732"/>
    </source>
</evidence>
<feature type="domain" description="Retrotransposon gag" evidence="1">
    <location>
        <begin position="38"/>
        <end position="96"/>
    </location>
</feature>
<dbReference type="InterPro" id="IPR021109">
    <property type="entry name" value="Peptidase_aspartic_dom_sf"/>
</dbReference>
<dbReference type="PANTHER" id="PTHR15503">
    <property type="entry name" value="LDOC1 RELATED"/>
    <property type="match status" value="1"/>
</dbReference>
<keyword evidence="3" id="KW-1185">Reference proteome</keyword>
<dbReference type="AlphaFoldDB" id="A0A5C7IN83"/>
<dbReference type="Gene3D" id="2.40.70.10">
    <property type="entry name" value="Acid Proteases"/>
    <property type="match status" value="1"/>
</dbReference>
<dbReference type="Pfam" id="PF03732">
    <property type="entry name" value="Retrotrans_gag"/>
    <property type="match status" value="1"/>
</dbReference>
<name>A0A5C7IN83_9ROSI</name>
<dbReference type="PANTHER" id="PTHR15503:SF22">
    <property type="entry name" value="TRANSPOSON TY3-I GAG POLYPROTEIN"/>
    <property type="match status" value="1"/>
</dbReference>